<protein>
    <submittedName>
        <fullName evidence="1">Major facilitator superfamily domain containing 12</fullName>
    </submittedName>
</protein>
<dbReference type="HGNC" id="HGNC:28299">
    <property type="gene designation" value="MFSD12"/>
</dbReference>
<organism evidence="1 2">
    <name type="scientific">Homo sapiens</name>
    <name type="common">Human</name>
    <dbReference type="NCBI Taxonomy" id="9606"/>
    <lineage>
        <taxon>Eukaryota</taxon>
        <taxon>Metazoa</taxon>
        <taxon>Chordata</taxon>
        <taxon>Craniata</taxon>
        <taxon>Vertebrata</taxon>
        <taxon>Euteleostomi</taxon>
        <taxon>Mammalia</taxon>
        <taxon>Eutheria</taxon>
        <taxon>Euarchontoglires</taxon>
        <taxon>Primates</taxon>
        <taxon>Haplorrhini</taxon>
        <taxon>Catarrhini</taxon>
        <taxon>Hominidae</taxon>
        <taxon>Homo</taxon>
    </lineage>
</organism>
<dbReference type="ExpressionAtlas" id="K7EKU1">
    <property type="expression patterns" value="baseline and differential"/>
</dbReference>
<dbReference type="EMBL" id="AC005786">
    <property type="status" value="NOT_ANNOTATED_CDS"/>
    <property type="molecule type" value="Genomic_DNA"/>
</dbReference>
<dbReference type="HOGENOM" id="CLU_2739311_0_0_1"/>
<dbReference type="AlphaFoldDB" id="K7EKU1"/>
<reference evidence="1 2" key="1">
    <citation type="journal article" date="2001" name="Nature">
        <title>Initial sequencing and analysis of the human genome.</title>
        <authorList>
            <consortium name="International Human Genome Sequencing Consortium"/>
            <person name="Lander E.S."/>
            <person name="Linton L.M."/>
            <person name="Birren B."/>
            <person name="Nusbaum C."/>
            <person name="Zody M.C."/>
            <person name="Baldwin J."/>
            <person name="Devon K."/>
            <person name="Dewar K."/>
            <person name="Doyle M."/>
            <person name="FitzHugh W."/>
            <person name="Funke R."/>
            <person name="Gage D."/>
            <person name="Harris K."/>
            <person name="Heaford A."/>
            <person name="Howland J."/>
            <person name="Kann L."/>
            <person name="Lehoczky J."/>
            <person name="LeVine R."/>
            <person name="McEwan P."/>
            <person name="McKernan K."/>
            <person name="Meldrim J."/>
            <person name="Mesirov J.P."/>
            <person name="Miranda C."/>
            <person name="Morris W."/>
            <person name="Naylor J."/>
            <person name="Raymond C."/>
            <person name="Rosetti M."/>
            <person name="Santos R."/>
            <person name="Sheridan A."/>
            <person name="Sougnez C."/>
            <person name="Stange-Thomann N."/>
            <person name="Stojanovic N."/>
            <person name="Subramanian A."/>
            <person name="Wyman D."/>
            <person name="Rogers J."/>
            <person name="Sulston J."/>
            <person name="Ainscough R."/>
            <person name="Beck S."/>
            <person name="Bentley D."/>
            <person name="Burton J."/>
            <person name="Clee C."/>
            <person name="Carter N."/>
            <person name="Coulson A."/>
            <person name="Deadman R."/>
            <person name="Deloukas P."/>
            <person name="Dunham A."/>
            <person name="Dunham I."/>
            <person name="Durbin R."/>
            <person name="French L."/>
            <person name="Grafham D."/>
            <person name="Gregory S."/>
            <person name="Hubbard T."/>
            <person name="Humphray S."/>
            <person name="Hunt A."/>
            <person name="Jones M."/>
            <person name="Lloyd C."/>
            <person name="McMurray A."/>
            <person name="Matthews L."/>
            <person name="Mercer S."/>
            <person name="Milne S."/>
            <person name="Mullikin J.C."/>
            <person name="Mungall A."/>
            <person name="Plumb R."/>
            <person name="Ross M."/>
            <person name="Shownkeen R."/>
            <person name="Sims S."/>
            <person name="Waterston R.H."/>
            <person name="Wilson R.K."/>
            <person name="Hillier L.W."/>
            <person name="McPherson J.D."/>
            <person name="Marra M.A."/>
            <person name="Mardis E.R."/>
            <person name="Fulton L.A."/>
            <person name="Chinwalla A.T."/>
            <person name="Pepin K.H."/>
            <person name="Gish W.R."/>
            <person name="Chissoe S.L."/>
            <person name="Wendl M.C."/>
            <person name="Delehaunty K.D."/>
            <person name="Miner T.L."/>
            <person name="Delehaunty A."/>
            <person name="Kramer J.B."/>
            <person name="Cook L.L."/>
            <person name="Fulton R.S."/>
            <person name="Johnson D.L."/>
            <person name="Minx P.J."/>
            <person name="Clifton S.W."/>
            <person name="Hawkins T."/>
            <person name="Branscomb E."/>
            <person name="Predki P."/>
            <person name="Richardson P."/>
            <person name="Wenning S."/>
            <person name="Slezak T."/>
            <person name="Doggett N."/>
            <person name="Cheng J.F."/>
            <person name="Olsen A."/>
            <person name="Lucas S."/>
            <person name="Elkin C."/>
            <person name="Uberbacher E."/>
            <person name="Frazier M."/>
            <person name="Gibbs R.A."/>
            <person name="Muzny D.M."/>
            <person name="Scherer S.E."/>
            <person name="Bouck J.B."/>
            <person name="Sodergren E.J."/>
            <person name="Worley K.C."/>
            <person name="Rives C.M."/>
            <person name="Gorrell J.H."/>
            <person name="Metzker M.L."/>
            <person name="Naylor S.L."/>
            <person name="Kucherlapati R.S."/>
            <person name="Nelson D.L."/>
            <person name="Weinstock G.M."/>
            <person name="Sakaki Y."/>
            <person name="Fujiyama A."/>
            <person name="Hattori M."/>
            <person name="Yada T."/>
            <person name="Toyoda A."/>
            <person name="Itoh T."/>
            <person name="Kawagoe C."/>
            <person name="Watanabe H."/>
            <person name="Totoki Y."/>
            <person name="Taylor T."/>
            <person name="Weissenbach J."/>
            <person name="Heilig R."/>
            <person name="Saurin W."/>
            <person name="Artiguenave F."/>
            <person name="Brottier P."/>
            <person name="Bruls T."/>
            <person name="Pelletier E."/>
            <person name="Robert C."/>
            <person name="Wincker P."/>
            <person name="Smith D.R."/>
            <person name="Doucette-Stamm L."/>
            <person name="Rubenfield M."/>
            <person name="Weinstock K."/>
            <person name="Lee H.M."/>
            <person name="Dubois J."/>
            <person name="Rosenthal A."/>
            <person name="Platzer M."/>
            <person name="Nyakatura G."/>
            <person name="Taudien S."/>
            <person name="Rump A."/>
            <person name="Yang H."/>
            <person name="Yu J."/>
            <person name="Wang J."/>
            <person name="Huang G."/>
            <person name="Gu J."/>
            <person name="Hood L."/>
            <person name="Rowen L."/>
            <person name="Madan A."/>
            <person name="Qin S."/>
            <person name="Davis R.W."/>
            <person name="Federspiel N.A."/>
            <person name="Abola A.P."/>
            <person name="Proctor M.J."/>
            <person name="Myers R.M."/>
            <person name="Schmutz J."/>
            <person name="Dickson M."/>
            <person name="Grimwood J."/>
            <person name="Cox D.R."/>
            <person name="Olson M.V."/>
            <person name="Kaul R."/>
            <person name="Raymond C."/>
            <person name="Shimizu N."/>
            <person name="Kawasaki K."/>
            <person name="Minoshima S."/>
            <person name="Evans G.A."/>
            <person name="Athanasiou M."/>
            <person name="Schultz R."/>
            <person name="Roe B.A."/>
            <person name="Chen F."/>
            <person name="Pan H."/>
            <person name="Ramser J."/>
            <person name="Lehrach H."/>
            <person name="Reinhardt R."/>
            <person name="McCombie W.R."/>
            <person name="de la Bastide M."/>
            <person name="Dedhia N."/>
            <person name="Blocker H."/>
            <person name="Hornischer K."/>
            <person name="Nordsiek G."/>
            <person name="Agarwala R."/>
            <person name="Aravind L."/>
            <person name="Bailey J.A."/>
            <person name="Bateman A."/>
            <person name="Batzoglou S."/>
            <person name="Birney E."/>
            <person name="Bork P."/>
            <person name="Brown D.G."/>
            <person name="Burge C.B."/>
            <person name="Cerutti L."/>
            <person name="Chen H.C."/>
            <person name="Church D."/>
            <person name="Clamp M."/>
            <person name="Copley R.R."/>
            <person name="Doerks T."/>
            <person name="Eddy S.R."/>
            <person name="Eichler E.E."/>
            <person name="Furey T.S."/>
            <person name="Galagan J."/>
            <person name="Gilbert J.G."/>
            <person name="Harmon C."/>
            <person name="Hayashizaki Y."/>
            <person name="Haussler D."/>
            <person name="Hermjakob H."/>
            <person name="Hokamp K."/>
            <person name="Jang W."/>
            <person name="Johnson L.S."/>
            <person name="Jones T.A."/>
            <person name="Kasif S."/>
            <person name="Kaspryzk A."/>
            <person name="Kennedy S."/>
            <person name="Kent W.J."/>
            <person name="Kitts P."/>
            <person name="Koonin E.V."/>
            <person name="Korf I."/>
            <person name="Kulp D."/>
            <person name="Lancet D."/>
            <person name="Lowe T.M."/>
            <person name="McLysaght A."/>
            <person name="Mikkelsen T."/>
            <person name="Moran J.V."/>
            <person name="Mulder N."/>
            <person name="Pollara V.J."/>
            <person name="Ponting C.P."/>
            <person name="Schuler G."/>
            <person name="Schultz J."/>
            <person name="Slater G."/>
            <person name="Smit A.F."/>
            <person name="Stupka E."/>
            <person name="Szustakowski J."/>
            <person name="Thierry-Mieg D."/>
            <person name="Thierry-Mieg J."/>
            <person name="Wagner L."/>
            <person name="Wallis J."/>
            <person name="Wheeler R."/>
            <person name="Williams A."/>
            <person name="Wolf Y.I."/>
            <person name="Wolfe K.H."/>
            <person name="Yang S.P."/>
            <person name="Yeh R.F."/>
            <person name="Collins F."/>
            <person name="Guyer M.S."/>
            <person name="Peterson J."/>
            <person name="Felsenfeld A."/>
            <person name="Wetterstrand K.A."/>
            <person name="Patrinos A."/>
            <person name="Morgan M.J."/>
            <person name="de Jong P."/>
            <person name="Catanese J.J."/>
            <person name="Osoegawa K."/>
            <person name="Shizuya H."/>
            <person name="Choi S."/>
            <person name="Chen Y.J."/>
        </authorList>
    </citation>
    <scope>NUCLEOTIDE SEQUENCE [LARGE SCALE GENOMIC DNA]</scope>
</reference>
<reference evidence="1" key="4">
    <citation type="submission" date="2025-08" db="UniProtKB">
        <authorList>
            <consortium name="Ensembl"/>
        </authorList>
    </citation>
    <scope>IDENTIFICATION</scope>
</reference>
<reference evidence="1" key="5">
    <citation type="submission" date="2025-09" db="UniProtKB">
        <authorList>
            <consortium name="Ensembl"/>
        </authorList>
    </citation>
    <scope>IDENTIFICATION</scope>
</reference>
<dbReference type="Ensembl" id="ENST00000585814.1">
    <property type="protein sequence ID" value="ENSP00000465782.1"/>
    <property type="gene ID" value="ENSG00000161091.16"/>
</dbReference>
<reference evidence="1 2" key="3">
    <citation type="journal article" date="2004" name="Nature">
        <title>Finishing the euchromatic sequence of the human genome.</title>
        <authorList>
            <consortium name="International Human Genome Sequencing Consortium"/>
        </authorList>
    </citation>
    <scope>NUCLEOTIDE SEQUENCE [LARGE SCALE GENOMIC DNA]</scope>
</reference>
<gene>
    <name evidence="1" type="primary">MFSD12</name>
</gene>
<evidence type="ECO:0000313" key="2">
    <source>
        <dbReference type="Proteomes" id="UP000005640"/>
    </source>
</evidence>
<accession>K7EKU1</accession>
<dbReference type="GeneTree" id="ENSGT00390000005318"/>
<keyword evidence="2" id="KW-1185">Reference proteome</keyword>
<dbReference type="Bgee" id="ENSG00000161091">
    <property type="expression patterns" value="Expressed in stromal cell of endometrium and 159 other cell types or tissues"/>
</dbReference>
<sequence>MSPRRQGLMGHRLRPAVLPLHLQPLPGLWGGHARVGCPPLLRPVHRDLPVWLGLHTDLPPQPHPGARHQRP</sequence>
<dbReference type="ChiTaRS" id="MFSD12">
    <property type="organism name" value="human"/>
</dbReference>
<reference evidence="1 2" key="2">
    <citation type="journal article" date="2004" name="Nature">
        <title>The DNA sequence and biology of human chromosome 19.</title>
        <authorList>
            <person name="Grimwood J."/>
            <person name="Gordon L.A."/>
            <person name="Olsen A."/>
            <person name="Terry A."/>
            <person name="Schmutz J."/>
            <person name="Lamerdin J."/>
            <person name="Hellsten U."/>
            <person name="Goodstein D."/>
            <person name="Couronne O."/>
            <person name="Tran-Gyamfi M."/>
            <person name="Aerts A."/>
            <person name="Altherr M."/>
            <person name="Ashworth L."/>
            <person name="Bajorek E."/>
            <person name="Black S."/>
            <person name="Branscomb E."/>
            <person name="Caenepeel S."/>
            <person name="Carrano A."/>
            <person name="Caoile C."/>
            <person name="Chan Y.M."/>
            <person name="Christensen M."/>
            <person name="Cleland C.A."/>
            <person name="Copeland A."/>
            <person name="Dalin E."/>
            <person name="Dehal P."/>
            <person name="Denys M."/>
            <person name="Detter J.C."/>
            <person name="Escobar J."/>
            <person name="Flowers D."/>
            <person name="Fotopulos D."/>
            <person name="Garcia C."/>
            <person name="Georgescu A.M."/>
            <person name="Glavina T."/>
            <person name="Gomez M."/>
            <person name="Gonzales E."/>
            <person name="Groza M."/>
            <person name="Hammon N."/>
            <person name="Hawkins T."/>
            <person name="Haydu L."/>
            <person name="Ho I."/>
            <person name="Huang W."/>
            <person name="Israni S."/>
            <person name="Jett J."/>
            <person name="Kadner K."/>
            <person name="Kimball H."/>
            <person name="Kobayashi A."/>
            <person name="Larionov V."/>
            <person name="Leem S.H."/>
            <person name="Lopez F."/>
            <person name="Lou Y."/>
            <person name="Lowry S."/>
            <person name="Malfatti S."/>
            <person name="Martinez D."/>
            <person name="McCready P."/>
            <person name="Medina C."/>
            <person name="Morgan J."/>
            <person name="Nelson K."/>
            <person name="Nolan M."/>
            <person name="Ovcharenko I."/>
            <person name="Pitluck S."/>
            <person name="Pollard M."/>
            <person name="Popkie A.P."/>
            <person name="Predki P."/>
            <person name="Quan G."/>
            <person name="Ramirez L."/>
            <person name="Rash S."/>
            <person name="Retterer J."/>
            <person name="Rodriguez A."/>
            <person name="Rogers S."/>
            <person name="Salamov A."/>
            <person name="Salazar A."/>
            <person name="She X."/>
            <person name="Smith D."/>
            <person name="Slezak T."/>
            <person name="Solovyev V."/>
            <person name="Thayer N."/>
            <person name="Tice H."/>
            <person name="Tsai M."/>
            <person name="Ustaszewska A."/>
            <person name="Vo N."/>
            <person name="Wagner M."/>
            <person name="Wheeler J."/>
            <person name="Wu K."/>
            <person name="Xie G."/>
            <person name="Yang J."/>
            <person name="Dubchak I."/>
            <person name="Furey T.S."/>
            <person name="DeJong P."/>
            <person name="Dickson M."/>
            <person name="Gordon D."/>
            <person name="Eichler E.E."/>
            <person name="Pennacchio L.A."/>
            <person name="Richardson P."/>
            <person name="Stubbs L."/>
            <person name="Rokhsar D.S."/>
            <person name="Myers R.M."/>
            <person name="Rubin E.M."/>
            <person name="Lucas S.M."/>
        </authorList>
    </citation>
    <scope>NUCLEOTIDE SEQUENCE [LARGE SCALE GENOMIC DNA]</scope>
</reference>
<proteinExistence type="predicted"/>
<name>K7EKU1_HUMAN</name>
<dbReference type="VEuPathDB" id="HostDB:ENSG00000161091"/>
<dbReference type="Ensembl" id="ENST00000585814.1">
    <property type="protein sequence ID" value="ENSP00000465782.1"/>
    <property type="gene ID" value="ENSG00000161091.15"/>
</dbReference>
<dbReference type="EMBL" id="AC005787">
    <property type="status" value="NOT_ANNOTATED_CDS"/>
    <property type="molecule type" value="Genomic_DNA"/>
</dbReference>
<dbReference type="EMBL" id="KF456477">
    <property type="status" value="NOT_ANNOTATED_CDS"/>
    <property type="molecule type" value="Genomic_DNA"/>
</dbReference>
<dbReference type="Proteomes" id="UP000005640">
    <property type="component" value="Chromosome 19"/>
</dbReference>
<evidence type="ECO:0000313" key="1">
    <source>
        <dbReference type="Ensembl" id="ENSP00000465782.1"/>
    </source>
</evidence>
<dbReference type="OpenTargets" id="ENSG00000161091"/>
<dbReference type="UCSC" id="uc060rqj.1">
    <property type="organism name" value="human"/>
</dbReference>
<dbReference type="OrthoDB" id="1730117at2759"/>